<protein>
    <submittedName>
        <fullName evidence="5">LacI family DNA-binding transcriptional regulator</fullName>
    </submittedName>
</protein>
<organism evidence="5 6">
    <name type="scientific">Aquirufa rosea</name>
    <dbReference type="NCBI Taxonomy" id="2509241"/>
    <lineage>
        <taxon>Bacteria</taxon>
        <taxon>Pseudomonadati</taxon>
        <taxon>Bacteroidota</taxon>
        <taxon>Cytophagia</taxon>
        <taxon>Cytophagales</taxon>
        <taxon>Flectobacillaceae</taxon>
        <taxon>Aquirufa</taxon>
    </lineage>
</organism>
<comment type="caution">
    <text evidence="5">The sequence shown here is derived from an EMBL/GenBank/DDBJ whole genome shotgun (WGS) entry which is preliminary data.</text>
</comment>
<keyword evidence="2 5" id="KW-0238">DNA-binding</keyword>
<keyword evidence="1" id="KW-0805">Transcription regulation</keyword>
<dbReference type="GO" id="GO:0000976">
    <property type="term" value="F:transcription cis-regulatory region binding"/>
    <property type="evidence" value="ECO:0007669"/>
    <property type="project" value="TreeGrafter"/>
</dbReference>
<dbReference type="InterPro" id="IPR000843">
    <property type="entry name" value="HTH_LacI"/>
</dbReference>
<dbReference type="InterPro" id="IPR010982">
    <property type="entry name" value="Lambda_DNA-bd_dom_sf"/>
</dbReference>
<evidence type="ECO:0000259" key="4">
    <source>
        <dbReference type="PROSITE" id="PS50932"/>
    </source>
</evidence>
<evidence type="ECO:0000256" key="3">
    <source>
        <dbReference type="ARBA" id="ARBA00023163"/>
    </source>
</evidence>
<dbReference type="CDD" id="cd01392">
    <property type="entry name" value="HTH_LacI"/>
    <property type="match status" value="1"/>
</dbReference>
<gene>
    <name evidence="5" type="ORF">ESB04_07295</name>
</gene>
<dbReference type="Pfam" id="PF00532">
    <property type="entry name" value="Peripla_BP_1"/>
    <property type="match status" value="1"/>
</dbReference>
<dbReference type="PANTHER" id="PTHR30146">
    <property type="entry name" value="LACI-RELATED TRANSCRIPTIONAL REPRESSOR"/>
    <property type="match status" value="1"/>
</dbReference>
<dbReference type="SMART" id="SM00354">
    <property type="entry name" value="HTH_LACI"/>
    <property type="match status" value="1"/>
</dbReference>
<dbReference type="Pfam" id="PF00356">
    <property type="entry name" value="LacI"/>
    <property type="match status" value="1"/>
</dbReference>
<evidence type="ECO:0000313" key="5">
    <source>
        <dbReference type="EMBL" id="RXK48755.1"/>
    </source>
</evidence>
<dbReference type="Gene3D" id="3.40.50.2300">
    <property type="match status" value="2"/>
</dbReference>
<dbReference type="EMBL" id="SDHY01000004">
    <property type="protein sequence ID" value="RXK48755.1"/>
    <property type="molecule type" value="Genomic_DNA"/>
</dbReference>
<keyword evidence="3" id="KW-0804">Transcription</keyword>
<evidence type="ECO:0000256" key="2">
    <source>
        <dbReference type="ARBA" id="ARBA00023125"/>
    </source>
</evidence>
<dbReference type="CDD" id="cd06267">
    <property type="entry name" value="PBP1_LacI_sugar_binding-like"/>
    <property type="match status" value="1"/>
</dbReference>
<accession>A0A4Q1BZ93</accession>
<feature type="domain" description="HTH lacI-type" evidence="4">
    <location>
        <begin position="50"/>
        <end position="104"/>
    </location>
</feature>
<evidence type="ECO:0000256" key="1">
    <source>
        <dbReference type="ARBA" id="ARBA00023015"/>
    </source>
</evidence>
<dbReference type="GO" id="GO:0003700">
    <property type="term" value="F:DNA-binding transcription factor activity"/>
    <property type="evidence" value="ECO:0007669"/>
    <property type="project" value="TreeGrafter"/>
</dbReference>
<dbReference type="OrthoDB" id="833520at2"/>
<dbReference type="Proteomes" id="UP000289455">
    <property type="component" value="Unassembled WGS sequence"/>
</dbReference>
<reference evidence="5 6" key="1">
    <citation type="submission" date="2019-01" db="EMBL/GenBank/DDBJ databases">
        <title>Cytophagaceae bacterium strain CAR-16.</title>
        <authorList>
            <person name="Chen W.-M."/>
        </authorList>
    </citation>
    <scope>NUCLEOTIDE SEQUENCE [LARGE SCALE GENOMIC DNA]</scope>
    <source>
        <strain evidence="5 6">CAR-16</strain>
    </source>
</reference>
<dbReference type="PROSITE" id="PS50932">
    <property type="entry name" value="HTH_LACI_2"/>
    <property type="match status" value="1"/>
</dbReference>
<dbReference type="SUPFAM" id="SSF53822">
    <property type="entry name" value="Periplasmic binding protein-like I"/>
    <property type="match status" value="1"/>
</dbReference>
<dbReference type="PRINTS" id="PR00036">
    <property type="entry name" value="HTHLACI"/>
</dbReference>
<dbReference type="PANTHER" id="PTHR30146:SF109">
    <property type="entry name" value="HTH-TYPE TRANSCRIPTIONAL REGULATOR GALS"/>
    <property type="match status" value="1"/>
</dbReference>
<evidence type="ECO:0000313" key="6">
    <source>
        <dbReference type="Proteomes" id="UP000289455"/>
    </source>
</evidence>
<dbReference type="AlphaFoldDB" id="A0A4Q1BZ93"/>
<dbReference type="RefSeq" id="WP_129027080.1">
    <property type="nucleotide sequence ID" value="NZ_SDHY01000004.1"/>
</dbReference>
<name>A0A4Q1BZ93_9BACT</name>
<dbReference type="SUPFAM" id="SSF47413">
    <property type="entry name" value="lambda repressor-like DNA-binding domains"/>
    <property type="match status" value="1"/>
</dbReference>
<dbReference type="InterPro" id="IPR001761">
    <property type="entry name" value="Peripla_BP/Lac1_sug-bd_dom"/>
</dbReference>
<dbReference type="Gene3D" id="1.10.260.40">
    <property type="entry name" value="lambda repressor-like DNA-binding domains"/>
    <property type="match status" value="1"/>
</dbReference>
<sequence>METCPKCSSNTSIIRAGMIRGKVRYHCKSCDFHFTKEHPEKSRPTKQIHTTIKDIAQVMGVSIATVSRALNNKSDISPKTREAIQKIALELDYNPNMFAKGFQRGETKTIGVVIPNIKRPFFAGVLSGIQEVANEHGYRVMICQSNESFETEVTNIQGLLASHVDGLLISHSKETTRFNQIKSLFDKGLPMVHFDRICTEVDTPKIRQEDFGGAYQLVEHLIQQGYQRIAILAGPTELLISQKRKEGYLHALKKHGLEIRPEYIHHGDFSKEFALASLDSWRQLPEPPDAIFAIHYLNAVEIIQYSKELGIQIPNELGIVGFGDEYLAEIVHPALTVFHLFPQKVGEVAAQMLFRVIAEKGNYKREDILVQGKLIIRKSSLKKPKG</sequence>
<dbReference type="InterPro" id="IPR028082">
    <property type="entry name" value="Peripla_BP_I"/>
</dbReference>
<proteinExistence type="predicted"/>
<keyword evidence="6" id="KW-1185">Reference proteome</keyword>